<feature type="transmembrane region" description="Helical" evidence="3">
    <location>
        <begin position="267"/>
        <end position="285"/>
    </location>
</feature>
<name>A0A5B8N0L4_9CHLO</name>
<feature type="region of interest" description="Disordered" evidence="2">
    <location>
        <begin position="1171"/>
        <end position="1209"/>
    </location>
</feature>
<dbReference type="Gene3D" id="3.80.10.10">
    <property type="entry name" value="Ribonuclease Inhibitor"/>
    <property type="match status" value="4"/>
</dbReference>
<feature type="transmembrane region" description="Helical" evidence="3">
    <location>
        <begin position="12"/>
        <end position="32"/>
    </location>
</feature>
<feature type="transmembrane region" description="Helical" evidence="3">
    <location>
        <begin position="214"/>
        <end position="232"/>
    </location>
</feature>
<dbReference type="SMART" id="SM00368">
    <property type="entry name" value="LRR_RI"/>
    <property type="match status" value="7"/>
</dbReference>
<evidence type="ECO:0000313" key="5">
    <source>
        <dbReference type="Proteomes" id="UP000316726"/>
    </source>
</evidence>
<feature type="region of interest" description="Disordered" evidence="2">
    <location>
        <begin position="165"/>
        <end position="194"/>
    </location>
</feature>
<evidence type="ECO:0000256" key="1">
    <source>
        <dbReference type="ARBA" id="ARBA00004430"/>
    </source>
</evidence>
<organism evidence="4 5">
    <name type="scientific">Chloropicon primus</name>
    <dbReference type="NCBI Taxonomy" id="1764295"/>
    <lineage>
        <taxon>Eukaryota</taxon>
        <taxon>Viridiplantae</taxon>
        <taxon>Chlorophyta</taxon>
        <taxon>Chloropicophyceae</taxon>
        <taxon>Chloropicales</taxon>
        <taxon>Chloropicaceae</taxon>
        <taxon>Chloropicon</taxon>
    </lineage>
</organism>
<dbReference type="InterPro" id="IPR032675">
    <property type="entry name" value="LRR_dom_sf"/>
</dbReference>
<dbReference type="STRING" id="1764295.A0A5B8N0L4"/>
<comment type="subcellular location">
    <subcellularLocation>
        <location evidence="1">Cytoplasm</location>
        <location evidence="1">Cytoskeleton</location>
        <location evidence="1">Cilium axoneme</location>
    </subcellularLocation>
</comment>
<evidence type="ECO:0000313" key="4">
    <source>
        <dbReference type="EMBL" id="QDZ26081.1"/>
    </source>
</evidence>
<proteinExistence type="predicted"/>
<feature type="transmembrane region" description="Helical" evidence="3">
    <location>
        <begin position="491"/>
        <end position="509"/>
    </location>
</feature>
<keyword evidence="3" id="KW-1133">Transmembrane helix</keyword>
<evidence type="ECO:0008006" key="6">
    <source>
        <dbReference type="Google" id="ProtNLM"/>
    </source>
</evidence>
<reference evidence="4 5" key="1">
    <citation type="submission" date="2018-07" db="EMBL/GenBank/DDBJ databases">
        <title>The complete nuclear genome of the prasinophyte Chloropicon primus (CCMP1205).</title>
        <authorList>
            <person name="Pombert J.-F."/>
            <person name="Otis C."/>
            <person name="Turmel M."/>
            <person name="Lemieux C."/>
        </authorList>
    </citation>
    <scope>NUCLEOTIDE SEQUENCE [LARGE SCALE GENOMIC DNA]</scope>
    <source>
        <strain evidence="4 5">CCMP1205</strain>
    </source>
</reference>
<dbReference type="OrthoDB" id="532593at2759"/>
<keyword evidence="3" id="KW-0472">Membrane</keyword>
<accession>A0A5B8N0L4</accession>
<dbReference type="InterPro" id="IPR052394">
    <property type="entry name" value="LRR-containing"/>
</dbReference>
<feature type="compositionally biased region" description="Basic and acidic residues" evidence="2">
    <location>
        <begin position="181"/>
        <end position="194"/>
    </location>
</feature>
<protein>
    <recommendedName>
        <fullName evidence="6">Leucine-rich repeat domain-containing protein</fullName>
    </recommendedName>
</protein>
<dbReference type="PANTHER" id="PTHR24114">
    <property type="entry name" value="LEUCINE RICH REPEAT FAMILY PROTEIN"/>
    <property type="match status" value="1"/>
</dbReference>
<evidence type="ECO:0000256" key="2">
    <source>
        <dbReference type="SAM" id="MobiDB-lite"/>
    </source>
</evidence>
<feature type="transmembrane region" description="Helical" evidence="3">
    <location>
        <begin position="458"/>
        <end position="485"/>
    </location>
</feature>
<evidence type="ECO:0000256" key="3">
    <source>
        <dbReference type="SAM" id="Phobius"/>
    </source>
</evidence>
<dbReference type="GO" id="GO:0005930">
    <property type="term" value="C:axoneme"/>
    <property type="evidence" value="ECO:0007669"/>
    <property type="project" value="UniProtKB-SubCell"/>
</dbReference>
<dbReference type="Proteomes" id="UP000316726">
    <property type="component" value="Chromosome 20"/>
</dbReference>
<dbReference type="InterPro" id="IPR001611">
    <property type="entry name" value="Leu-rich_rpt"/>
</dbReference>
<dbReference type="EMBL" id="CP031053">
    <property type="protein sequence ID" value="QDZ26081.1"/>
    <property type="molecule type" value="Genomic_DNA"/>
</dbReference>
<keyword evidence="5" id="KW-1185">Reference proteome</keyword>
<feature type="transmembrane region" description="Helical" evidence="3">
    <location>
        <begin position="521"/>
        <end position="540"/>
    </location>
</feature>
<gene>
    <name evidence="4" type="ORF">A3770_20p85990</name>
</gene>
<feature type="transmembrane region" description="Helical" evidence="3">
    <location>
        <begin position="357"/>
        <end position="383"/>
    </location>
</feature>
<feature type="transmembrane region" description="Helical" evidence="3">
    <location>
        <begin position="427"/>
        <end position="446"/>
    </location>
</feature>
<dbReference type="Pfam" id="PF13516">
    <property type="entry name" value="LRR_6"/>
    <property type="match status" value="5"/>
</dbReference>
<dbReference type="PANTHER" id="PTHR24114:SF2">
    <property type="entry name" value="F-BOX DOMAIN-CONTAINING PROTEIN-RELATED"/>
    <property type="match status" value="1"/>
</dbReference>
<keyword evidence="3" id="KW-0812">Transmembrane</keyword>
<sequence>MVLPYKTWEWLAPTVLLTAWFIVPVVTVELFLSGIHNEVKDNLLKSKTTMKRLKSNVRLARELNESDDEDLDFDIQEEERDDELEYGLQTTSGEGETIEVDVETPLEGRRKANGASRSKKGGSTKIVMVEKEKVHFPMDPRLNPQEHLFMRGLTDLIISRRVAGQNKLRQNAPPMPARPGSSKEGRGAGHHPENSAKGTLFVTYMRTKKILEGLIFLYEAFNLWSCLFVSSVEWPKLAPTEAFAYGSFKSLHLYKGMYNGGASGERIVFYLILVLFFIAACCMLVKDATVGPKLMQKHNIALRNRLVTSANWNEFFFGRAPIKSPSSNPKSNRITVVHGAKLQTKGMDMLEFREIRFHLAIFMQYLFFEFLFMPGLSVALVVLNCQPAREDALDPDSRRVYLFTPSSLSPRSQGNQEYYYCWEGGHGVDSVVGVFMAVLIYTCAIYHKRQKMRKASTVVYNLIFEIFYAMVKALLTVVAVCYSNAQNGSILLWGALACFVVLEVVNHLMQPCKGYGTMVNSCRASTFAIGTVTSVLAILVTKYFESDATKNISAAIWIAMLFPVSGFAYEYNMLSASLAKGDVPEDKTIADLLQFQERGGRKSAIVGGLNVQRIAGSCVARLFHIDPRARDVAVLSQIMLHQSTKSRMSLGNLNHGLSGVFGFFSPSEVGKNVALTASTIAREDGDYLLSQELDSRSGVRRVITREQGRILAGHVLQNNNIEEVAVNASRLLYPIPLMALKEGKIAHFDWFDASAGESEILKAIIEYVYSTFSAKALPKTISFGKSTSRIARLMKDFDLEGKVGLFEQGPAGLVQIDPDCVTVDVASLIDPLDFDTSGREFTNAFALDLSQHFLTTADMIVLVHLMKPNNCLQSLDLSDNCLDAQSLPLLSSLFEAQKESSRLKELHLFGNPLSREHKLDWTTGRETIEENWDEIFKLGQTLAQSKSLTSIKMERSEPIDLSEAAKMTRLKLGGSEFDFDSRIGDMTVVMLSSLLPRFGNLYELDLSKNDITDKGVHYLTTRALNPDFAYSKVYDHGWVCRVTNLNLAENKIGDEGLVSLSTVLKRNEFVTRLDLSRNKFSALGLQFLSKGLIRTKYSNLQELHLEDNGHLGPGALDSVLEVLSRKDPNGSDSCMLKSLSLSGIKLYCTGCAKVGEMLSVNQTLEVLSLSGCDLDREPPTPPTADPKLARSNRSRKPSGDLTTSTSKKTGVRVDTGLRELCKSLRVNSSLRVLDVSSNHLVTQEFVAMVIYLSSNPNTVLEHLKVNDNNIGISMAQFRPLIIEEVLTNKALQRIDLHSNPTERGVNKELCVLMSRKKDRSSQMLQFGN</sequence>
<dbReference type="SUPFAM" id="SSF52047">
    <property type="entry name" value="RNI-like"/>
    <property type="match status" value="2"/>
</dbReference>